<dbReference type="Pfam" id="PF03466">
    <property type="entry name" value="LysR_substrate"/>
    <property type="match status" value="1"/>
</dbReference>
<dbReference type="GO" id="GO:0003700">
    <property type="term" value="F:DNA-binding transcription factor activity"/>
    <property type="evidence" value="ECO:0007669"/>
    <property type="project" value="InterPro"/>
</dbReference>
<feature type="domain" description="HTH lysR-type" evidence="5">
    <location>
        <begin position="1"/>
        <end position="58"/>
    </location>
</feature>
<evidence type="ECO:0000256" key="2">
    <source>
        <dbReference type="ARBA" id="ARBA00023015"/>
    </source>
</evidence>
<name>A0A495IDA9_9MICO</name>
<proteinExistence type="inferred from homology"/>
<evidence type="ECO:0000256" key="4">
    <source>
        <dbReference type="ARBA" id="ARBA00023163"/>
    </source>
</evidence>
<dbReference type="InterPro" id="IPR036388">
    <property type="entry name" value="WH-like_DNA-bd_sf"/>
</dbReference>
<dbReference type="PANTHER" id="PTHR30346:SF29">
    <property type="entry name" value="LYSR SUBSTRATE-BINDING"/>
    <property type="match status" value="1"/>
</dbReference>
<organism evidence="6 7">
    <name type="scientific">Frondihabitans australicus</name>
    <dbReference type="NCBI Taxonomy" id="386892"/>
    <lineage>
        <taxon>Bacteria</taxon>
        <taxon>Bacillati</taxon>
        <taxon>Actinomycetota</taxon>
        <taxon>Actinomycetes</taxon>
        <taxon>Micrococcales</taxon>
        <taxon>Microbacteriaceae</taxon>
        <taxon>Frondihabitans</taxon>
    </lineage>
</organism>
<evidence type="ECO:0000259" key="5">
    <source>
        <dbReference type="PROSITE" id="PS50931"/>
    </source>
</evidence>
<dbReference type="Gene3D" id="3.40.190.10">
    <property type="entry name" value="Periplasmic binding protein-like II"/>
    <property type="match status" value="2"/>
</dbReference>
<accession>A0A495IDA9</accession>
<protein>
    <submittedName>
        <fullName evidence="6">DNA-binding transcriptional LysR family regulator</fullName>
    </submittedName>
</protein>
<evidence type="ECO:0000256" key="1">
    <source>
        <dbReference type="ARBA" id="ARBA00009437"/>
    </source>
</evidence>
<reference evidence="6 7" key="1">
    <citation type="submission" date="2018-10" db="EMBL/GenBank/DDBJ databases">
        <title>Sequencing the genomes of 1000 actinobacteria strains.</title>
        <authorList>
            <person name="Klenk H.-P."/>
        </authorList>
    </citation>
    <scope>NUCLEOTIDE SEQUENCE [LARGE SCALE GENOMIC DNA]</scope>
    <source>
        <strain evidence="6 7">DSM 17894</strain>
    </source>
</reference>
<dbReference type="OrthoDB" id="4131546at2"/>
<evidence type="ECO:0000313" key="6">
    <source>
        <dbReference type="EMBL" id="RKR73301.1"/>
    </source>
</evidence>
<dbReference type="Gene3D" id="1.10.10.10">
    <property type="entry name" value="Winged helix-like DNA-binding domain superfamily/Winged helix DNA-binding domain"/>
    <property type="match status" value="1"/>
</dbReference>
<dbReference type="SUPFAM" id="SSF53850">
    <property type="entry name" value="Periplasmic binding protein-like II"/>
    <property type="match status" value="1"/>
</dbReference>
<keyword evidence="2" id="KW-0805">Transcription regulation</keyword>
<dbReference type="PROSITE" id="PS50931">
    <property type="entry name" value="HTH_LYSR"/>
    <property type="match status" value="1"/>
</dbReference>
<dbReference type="PANTHER" id="PTHR30346">
    <property type="entry name" value="TRANSCRIPTIONAL DUAL REGULATOR HCAR-RELATED"/>
    <property type="match status" value="1"/>
</dbReference>
<dbReference type="GO" id="GO:0032993">
    <property type="term" value="C:protein-DNA complex"/>
    <property type="evidence" value="ECO:0007669"/>
    <property type="project" value="TreeGrafter"/>
</dbReference>
<dbReference type="EMBL" id="RBKS01000001">
    <property type="protein sequence ID" value="RKR73301.1"/>
    <property type="molecule type" value="Genomic_DNA"/>
</dbReference>
<sequence length="301" mass="32126">MELAQLRALRELGDRGSIAAVAALLRVTPSSVSQQIAALQRQSTLPLTQRMGRRTVLTDAGRALAEAAVDVEVALARATQAVEEHRTARTGHVAVAAFHSAGSAMFGALLRALDGPALPAVSLSDFDVAQEEFPRLTAEHDLVIAHRLDGSPPWPRSLSVRPLLIEPLDIAVRRDHRLASHTSIEPGDLDDEVWVAVHDGFPLAHALQTITGISGSAPSVAHRVNDFRVAADIVAASGSIALMPRYMGLPPGATDIVLRPLSHPHLGRHIDSLARPETRTRTSVQIVDDEIGLAFERLAAG</sequence>
<keyword evidence="4" id="KW-0804">Transcription</keyword>
<dbReference type="InterPro" id="IPR036390">
    <property type="entry name" value="WH_DNA-bd_sf"/>
</dbReference>
<dbReference type="Pfam" id="PF00126">
    <property type="entry name" value="HTH_1"/>
    <property type="match status" value="1"/>
</dbReference>
<keyword evidence="7" id="KW-1185">Reference proteome</keyword>
<comment type="similarity">
    <text evidence="1">Belongs to the LysR transcriptional regulatory family.</text>
</comment>
<dbReference type="AlphaFoldDB" id="A0A495IDA9"/>
<keyword evidence="3 6" id="KW-0238">DNA-binding</keyword>
<evidence type="ECO:0000313" key="7">
    <source>
        <dbReference type="Proteomes" id="UP000280008"/>
    </source>
</evidence>
<dbReference type="Proteomes" id="UP000280008">
    <property type="component" value="Unassembled WGS sequence"/>
</dbReference>
<dbReference type="GO" id="GO:0003677">
    <property type="term" value="F:DNA binding"/>
    <property type="evidence" value="ECO:0007669"/>
    <property type="project" value="UniProtKB-KW"/>
</dbReference>
<dbReference type="SUPFAM" id="SSF46785">
    <property type="entry name" value="Winged helix' DNA-binding domain"/>
    <property type="match status" value="1"/>
</dbReference>
<dbReference type="InterPro" id="IPR005119">
    <property type="entry name" value="LysR_subst-bd"/>
</dbReference>
<gene>
    <name evidence="6" type="ORF">C8E83_0393</name>
</gene>
<evidence type="ECO:0000256" key="3">
    <source>
        <dbReference type="ARBA" id="ARBA00023125"/>
    </source>
</evidence>
<comment type="caution">
    <text evidence="6">The sequence shown here is derived from an EMBL/GenBank/DDBJ whole genome shotgun (WGS) entry which is preliminary data.</text>
</comment>
<dbReference type="InterPro" id="IPR000847">
    <property type="entry name" value="LysR_HTH_N"/>
</dbReference>
<dbReference type="RefSeq" id="WP_121368180.1">
    <property type="nucleotide sequence ID" value="NZ_RBKS01000001.1"/>
</dbReference>